<dbReference type="SUPFAM" id="SSF51126">
    <property type="entry name" value="Pectin lyase-like"/>
    <property type="match status" value="1"/>
</dbReference>
<dbReference type="AlphaFoldDB" id="A0A0M0LRI0"/>
<feature type="non-terminal residue" evidence="2">
    <location>
        <position position="140"/>
    </location>
</feature>
<organism evidence="2 3">
    <name type="scientific">Chrysochromulina tobinii</name>
    <dbReference type="NCBI Taxonomy" id="1460289"/>
    <lineage>
        <taxon>Eukaryota</taxon>
        <taxon>Haptista</taxon>
        <taxon>Haptophyta</taxon>
        <taxon>Prymnesiophyceae</taxon>
        <taxon>Prymnesiales</taxon>
        <taxon>Chrysochromulinaceae</taxon>
        <taxon>Chrysochromulina</taxon>
    </lineage>
</organism>
<feature type="chain" id="PRO_5005603557" description="Pectate lyase superfamily protein domain-containing protein" evidence="1">
    <location>
        <begin position="17"/>
        <end position="140"/>
    </location>
</feature>
<evidence type="ECO:0000256" key="1">
    <source>
        <dbReference type="SAM" id="SignalP"/>
    </source>
</evidence>
<dbReference type="EMBL" id="JWZX01000122">
    <property type="protein sequence ID" value="KOO53665.1"/>
    <property type="molecule type" value="Genomic_DNA"/>
</dbReference>
<accession>A0A0M0LRI0</accession>
<evidence type="ECO:0008006" key="4">
    <source>
        <dbReference type="Google" id="ProtNLM"/>
    </source>
</evidence>
<dbReference type="InterPro" id="IPR011050">
    <property type="entry name" value="Pectin_lyase_fold/virulence"/>
</dbReference>
<protein>
    <recommendedName>
        <fullName evidence="4">Pectate lyase superfamily protein domain-containing protein</fullName>
    </recommendedName>
</protein>
<name>A0A0M0LRI0_9EUKA</name>
<reference evidence="3" key="1">
    <citation type="journal article" date="2015" name="PLoS Genet.">
        <title>Genome Sequence and Transcriptome Analyses of Chrysochromulina tobin: Metabolic Tools for Enhanced Algal Fitness in the Prominent Order Prymnesiales (Haptophyceae).</title>
        <authorList>
            <person name="Hovde B.T."/>
            <person name="Deodato C.R."/>
            <person name="Hunsperger H.M."/>
            <person name="Ryken S.A."/>
            <person name="Yost W."/>
            <person name="Jha R.K."/>
            <person name="Patterson J."/>
            <person name="Monnat R.J. Jr."/>
            <person name="Barlow S.B."/>
            <person name="Starkenburg S.R."/>
            <person name="Cattolico R.A."/>
        </authorList>
    </citation>
    <scope>NUCLEOTIDE SEQUENCE</scope>
    <source>
        <strain evidence="3">CCMP291</strain>
    </source>
</reference>
<dbReference type="Proteomes" id="UP000037460">
    <property type="component" value="Unassembled WGS sequence"/>
</dbReference>
<sequence length="140" mass="14644">MVRLLVLSFVALGTRAESATTQPFYGANRRELQTADSTTVSTVDSLTSALANPVFGHIVLAPGTYILGAELSITRSVIIEAAVAGSVVLDAQANEPSPRRVLNINPGSSAVVQINRLNITGGYTEEGGGVYIESGTVTFY</sequence>
<proteinExistence type="predicted"/>
<evidence type="ECO:0000313" key="2">
    <source>
        <dbReference type="EMBL" id="KOO53665.1"/>
    </source>
</evidence>
<evidence type="ECO:0000313" key="3">
    <source>
        <dbReference type="Proteomes" id="UP000037460"/>
    </source>
</evidence>
<comment type="caution">
    <text evidence="2">The sequence shown here is derived from an EMBL/GenBank/DDBJ whole genome shotgun (WGS) entry which is preliminary data.</text>
</comment>
<gene>
    <name evidence="2" type="ORF">Ctob_016672</name>
</gene>
<feature type="signal peptide" evidence="1">
    <location>
        <begin position="1"/>
        <end position="16"/>
    </location>
</feature>
<keyword evidence="3" id="KW-1185">Reference proteome</keyword>
<keyword evidence="1" id="KW-0732">Signal</keyword>